<dbReference type="SMART" id="SM00408">
    <property type="entry name" value="IGc2"/>
    <property type="match status" value="4"/>
</dbReference>
<accession>A0A672LLR2</accession>
<evidence type="ECO:0000256" key="2">
    <source>
        <dbReference type="ARBA" id="ARBA00023157"/>
    </source>
</evidence>
<dbReference type="InterPro" id="IPR036116">
    <property type="entry name" value="FN3_sf"/>
</dbReference>
<dbReference type="Ensembl" id="ENSSGRT00000026557.1">
    <property type="protein sequence ID" value="ENSSGRP00000024638.1"/>
    <property type="gene ID" value="ENSSGRG00000014448.1"/>
</dbReference>
<keyword evidence="1" id="KW-0677">Repeat</keyword>
<feature type="domain" description="Ig-like" evidence="4">
    <location>
        <begin position="133"/>
        <end position="215"/>
    </location>
</feature>
<dbReference type="Proteomes" id="UP000472262">
    <property type="component" value="Unassembled WGS sequence"/>
</dbReference>
<dbReference type="SUPFAM" id="SSF49265">
    <property type="entry name" value="Fibronectin type III"/>
    <property type="match status" value="1"/>
</dbReference>
<dbReference type="InterPro" id="IPR013098">
    <property type="entry name" value="Ig_I-set"/>
</dbReference>
<evidence type="ECO:0000256" key="3">
    <source>
        <dbReference type="ARBA" id="ARBA00023319"/>
    </source>
</evidence>
<dbReference type="InterPro" id="IPR003599">
    <property type="entry name" value="Ig_sub"/>
</dbReference>
<dbReference type="PANTHER" id="PTHR44170:SF41">
    <property type="entry name" value="PROTEIN TURTLE HOMOLOG A"/>
    <property type="match status" value="1"/>
</dbReference>
<feature type="domain" description="Ig-like" evidence="4">
    <location>
        <begin position="321"/>
        <end position="412"/>
    </location>
</feature>
<dbReference type="SMART" id="SM00060">
    <property type="entry name" value="FN3"/>
    <property type="match status" value="2"/>
</dbReference>
<keyword evidence="3" id="KW-0393">Immunoglobulin domain</keyword>
<dbReference type="InterPro" id="IPR003598">
    <property type="entry name" value="Ig_sub2"/>
</dbReference>
<evidence type="ECO:0000259" key="4">
    <source>
        <dbReference type="PROSITE" id="PS50835"/>
    </source>
</evidence>
<name>A0A672LLR2_SINGR</name>
<protein>
    <submittedName>
        <fullName evidence="6">Immunoglobulin superfamily, member 9b</fullName>
    </submittedName>
</protein>
<organism evidence="6 7">
    <name type="scientific">Sinocyclocheilus grahami</name>
    <name type="common">Dianchi golden-line fish</name>
    <name type="synonym">Barbus grahami</name>
    <dbReference type="NCBI Taxonomy" id="75366"/>
    <lineage>
        <taxon>Eukaryota</taxon>
        <taxon>Metazoa</taxon>
        <taxon>Chordata</taxon>
        <taxon>Craniata</taxon>
        <taxon>Vertebrata</taxon>
        <taxon>Euteleostomi</taxon>
        <taxon>Actinopterygii</taxon>
        <taxon>Neopterygii</taxon>
        <taxon>Teleostei</taxon>
        <taxon>Ostariophysi</taxon>
        <taxon>Cypriniformes</taxon>
        <taxon>Cyprinidae</taxon>
        <taxon>Cyprininae</taxon>
        <taxon>Sinocyclocheilus</taxon>
    </lineage>
</organism>
<keyword evidence="7" id="KW-1185">Reference proteome</keyword>
<dbReference type="AlphaFoldDB" id="A0A672LLR2"/>
<proteinExistence type="predicted"/>
<feature type="domain" description="Ig-like" evidence="4">
    <location>
        <begin position="417"/>
        <end position="501"/>
    </location>
</feature>
<dbReference type="Pfam" id="PF13927">
    <property type="entry name" value="Ig_3"/>
    <property type="match status" value="3"/>
</dbReference>
<reference evidence="6" key="2">
    <citation type="submission" date="2025-09" db="UniProtKB">
        <authorList>
            <consortium name="Ensembl"/>
        </authorList>
    </citation>
    <scope>IDENTIFICATION</scope>
</reference>
<dbReference type="InterPro" id="IPR003961">
    <property type="entry name" value="FN3_dom"/>
</dbReference>
<dbReference type="OMA" id="VWAKRPD"/>
<dbReference type="InterPro" id="IPR007110">
    <property type="entry name" value="Ig-like_dom"/>
</dbReference>
<reference evidence="6" key="1">
    <citation type="submission" date="2025-08" db="UniProtKB">
        <authorList>
            <consortium name="Ensembl"/>
        </authorList>
    </citation>
    <scope>IDENTIFICATION</scope>
</reference>
<dbReference type="PROSITE" id="PS50853">
    <property type="entry name" value="FN3"/>
    <property type="match status" value="2"/>
</dbReference>
<feature type="domain" description="Fibronectin type-III" evidence="5">
    <location>
        <begin position="506"/>
        <end position="601"/>
    </location>
</feature>
<dbReference type="CDD" id="cd00063">
    <property type="entry name" value="FN3"/>
    <property type="match status" value="2"/>
</dbReference>
<dbReference type="FunFam" id="2.60.40.10:FF:000323">
    <property type="entry name" value="Immunoglobulin superfamily member 9B"/>
    <property type="match status" value="1"/>
</dbReference>
<dbReference type="Pfam" id="PF07679">
    <property type="entry name" value="I-set"/>
    <property type="match status" value="1"/>
</dbReference>
<dbReference type="SUPFAM" id="SSF48726">
    <property type="entry name" value="Immunoglobulin"/>
    <property type="match status" value="5"/>
</dbReference>
<dbReference type="PANTHER" id="PTHR44170">
    <property type="entry name" value="PROTEIN SIDEKICK"/>
    <property type="match status" value="1"/>
</dbReference>
<evidence type="ECO:0000259" key="5">
    <source>
        <dbReference type="PROSITE" id="PS50853"/>
    </source>
</evidence>
<dbReference type="InParanoid" id="A0A672LLR2"/>
<evidence type="ECO:0000313" key="6">
    <source>
        <dbReference type="Ensembl" id="ENSSGRP00000024638.1"/>
    </source>
</evidence>
<dbReference type="Pfam" id="PF00041">
    <property type="entry name" value="fn3"/>
    <property type="match status" value="1"/>
</dbReference>
<evidence type="ECO:0000313" key="7">
    <source>
        <dbReference type="Proteomes" id="UP000472262"/>
    </source>
</evidence>
<feature type="domain" description="Ig-like" evidence="4">
    <location>
        <begin position="219"/>
        <end position="313"/>
    </location>
</feature>
<evidence type="ECO:0000256" key="1">
    <source>
        <dbReference type="ARBA" id="ARBA00022737"/>
    </source>
</evidence>
<sequence length="716" mass="78310">SIWITDMCLCSSGLSLSAESVVQGRVGGFAELGCSLTPSSEGATTPNLFPLHVVEWVRLGYNVPILIKFGSYTPRVHPNYRGRVSLSRGASLLVDKLALEDEGWFECRILLLDRTTDEFQNGTWNFLSISAPPVFIKTPPPFLEVMLGDSLTLRCDAHGNPKPTIIWRKDGSDAEKQEVLYETLSLSKVTMEMAGIYKCHVSNSEGNLTHTTQLQVKGPPIIIVPPEDTTMNMSQDAILQCQAEAYPSNLTYEWWKQGQNCPVNYFCNICLILKSRVKILVDGTLLISGLVPEDSGNYTCTPTNGLMTPPSASAHLKVKHPARVVRMPRETYLPMGMGGKIICPVQAEPPMLYVNWTKDGASLDLEQYPGWMVNSEGSVFITAANDDAVGMYTCTAYNSYGTMGQSEPTKVILKDPPSFRVSPRAEYLQEVGRELVIPCQSQSDPSPNITWNKVGPAPRSPFTVLSNGSLVLHPLSKDHQGAWECHASNRVATVSASTTILVLGTSPHAVTSVSVDPGITHANVSWEPGFDGGYTQKCTVWVKPTVRGKHEWASIPVPTSKTSLLVTGLQAATSYQFSVLAQNKLGSGPFSEIVTIRTLAPTMVTTIAVLSPPTLLSANRTSLGVLLQWVPPLEESPPLTSFLLQAKRGKGEIWQLDVECSYSFWLDGSFTLHLFPQDSNYELRLLSCRDRLFSVPSDSVVISTEGEADSEMCILT</sequence>
<dbReference type="Gene3D" id="2.60.40.10">
    <property type="entry name" value="Immunoglobulins"/>
    <property type="match status" value="7"/>
</dbReference>
<dbReference type="SMART" id="SM00409">
    <property type="entry name" value="IG"/>
    <property type="match status" value="5"/>
</dbReference>
<dbReference type="InterPro" id="IPR013783">
    <property type="entry name" value="Ig-like_fold"/>
</dbReference>
<feature type="domain" description="Fibronectin type-III" evidence="5">
    <location>
        <begin position="609"/>
        <end position="707"/>
    </location>
</feature>
<keyword evidence="2" id="KW-1015">Disulfide bond</keyword>
<dbReference type="GO" id="GO:0098609">
    <property type="term" value="P:cell-cell adhesion"/>
    <property type="evidence" value="ECO:0007669"/>
    <property type="project" value="TreeGrafter"/>
</dbReference>
<dbReference type="PROSITE" id="PS50835">
    <property type="entry name" value="IG_LIKE"/>
    <property type="match status" value="4"/>
</dbReference>
<dbReference type="InterPro" id="IPR036179">
    <property type="entry name" value="Ig-like_dom_sf"/>
</dbReference>